<dbReference type="Pfam" id="PF07238">
    <property type="entry name" value="PilZ"/>
    <property type="match status" value="1"/>
</dbReference>
<evidence type="ECO:0000313" key="3">
    <source>
        <dbReference type="Proteomes" id="UP000178187"/>
    </source>
</evidence>
<protein>
    <recommendedName>
        <fullName evidence="1">PilZ domain-containing protein</fullName>
    </recommendedName>
</protein>
<dbReference type="Gene3D" id="2.40.10.220">
    <property type="entry name" value="predicted glycosyltransferase like domains"/>
    <property type="match status" value="1"/>
</dbReference>
<gene>
    <name evidence="2" type="ORF">A3G33_10630</name>
</gene>
<comment type="caution">
    <text evidence="2">The sequence shown here is derived from an EMBL/GenBank/DDBJ whole genome shotgun (WGS) entry which is preliminary data.</text>
</comment>
<sequence>MAWMGLNKREFPRVDISCDILIDDENEKQIIAKTENLGSGGVCVLLGRPLDKLSNVELKLSLGHDNLPLTCQGRVVWLVQSRDLSTHKTTYDTGIEFTNIKEEDRARISQFIKKLK</sequence>
<organism evidence="2 3">
    <name type="scientific">Candidatus Danuiimicrobium aquiferis</name>
    <dbReference type="NCBI Taxonomy" id="1801832"/>
    <lineage>
        <taxon>Bacteria</taxon>
        <taxon>Pseudomonadati</taxon>
        <taxon>Candidatus Omnitrophota</taxon>
        <taxon>Candidatus Danuiimicrobium</taxon>
    </lineage>
</organism>
<accession>A0A1G1KR51</accession>
<dbReference type="EMBL" id="MHFR01000063">
    <property type="protein sequence ID" value="OGW95424.1"/>
    <property type="molecule type" value="Genomic_DNA"/>
</dbReference>
<evidence type="ECO:0000313" key="2">
    <source>
        <dbReference type="EMBL" id="OGW95424.1"/>
    </source>
</evidence>
<dbReference type="AlphaFoldDB" id="A0A1G1KR51"/>
<dbReference type="InterPro" id="IPR009875">
    <property type="entry name" value="PilZ_domain"/>
</dbReference>
<dbReference type="Proteomes" id="UP000178187">
    <property type="component" value="Unassembled WGS sequence"/>
</dbReference>
<evidence type="ECO:0000259" key="1">
    <source>
        <dbReference type="Pfam" id="PF07238"/>
    </source>
</evidence>
<reference evidence="2 3" key="1">
    <citation type="journal article" date="2016" name="Nat. Commun.">
        <title>Thousands of microbial genomes shed light on interconnected biogeochemical processes in an aquifer system.</title>
        <authorList>
            <person name="Anantharaman K."/>
            <person name="Brown C.T."/>
            <person name="Hug L.A."/>
            <person name="Sharon I."/>
            <person name="Castelle C.J."/>
            <person name="Probst A.J."/>
            <person name="Thomas B.C."/>
            <person name="Singh A."/>
            <person name="Wilkins M.J."/>
            <person name="Karaoz U."/>
            <person name="Brodie E.L."/>
            <person name="Williams K.H."/>
            <person name="Hubbard S.S."/>
            <person name="Banfield J.F."/>
        </authorList>
    </citation>
    <scope>NUCLEOTIDE SEQUENCE [LARGE SCALE GENOMIC DNA]</scope>
</reference>
<name>A0A1G1KR51_9BACT</name>
<dbReference type="GO" id="GO:0035438">
    <property type="term" value="F:cyclic-di-GMP binding"/>
    <property type="evidence" value="ECO:0007669"/>
    <property type="project" value="InterPro"/>
</dbReference>
<feature type="domain" description="PilZ" evidence="1">
    <location>
        <begin position="7"/>
        <end position="113"/>
    </location>
</feature>
<proteinExistence type="predicted"/>
<dbReference type="SUPFAM" id="SSF141371">
    <property type="entry name" value="PilZ domain-like"/>
    <property type="match status" value="1"/>
</dbReference>